<dbReference type="AlphaFoldDB" id="A0AAW0X0J7"/>
<feature type="domain" description="DUF7043" evidence="5">
    <location>
        <begin position="368"/>
        <end position="420"/>
    </location>
</feature>
<proteinExistence type="predicted"/>
<dbReference type="Pfam" id="PF23069">
    <property type="entry name" value="DUF7042"/>
    <property type="match status" value="1"/>
</dbReference>
<evidence type="ECO:0000313" key="8">
    <source>
        <dbReference type="Proteomes" id="UP001445076"/>
    </source>
</evidence>
<accession>A0AAW0X0J7</accession>
<evidence type="ECO:0000259" key="6">
    <source>
        <dbReference type="Pfam" id="PF23071"/>
    </source>
</evidence>
<dbReference type="GO" id="GO:0061909">
    <property type="term" value="P:autophagosome-lysosome fusion"/>
    <property type="evidence" value="ECO:0007669"/>
    <property type="project" value="TreeGrafter"/>
</dbReference>
<keyword evidence="2" id="KW-0812">Transmembrane</keyword>
<organism evidence="7 8">
    <name type="scientific">Cherax quadricarinatus</name>
    <name type="common">Australian red claw crayfish</name>
    <dbReference type="NCBI Taxonomy" id="27406"/>
    <lineage>
        <taxon>Eukaryota</taxon>
        <taxon>Metazoa</taxon>
        <taxon>Ecdysozoa</taxon>
        <taxon>Arthropoda</taxon>
        <taxon>Crustacea</taxon>
        <taxon>Multicrustacea</taxon>
        <taxon>Malacostraca</taxon>
        <taxon>Eumalacostraca</taxon>
        <taxon>Eucarida</taxon>
        <taxon>Decapoda</taxon>
        <taxon>Pleocyemata</taxon>
        <taxon>Astacidea</taxon>
        <taxon>Parastacoidea</taxon>
        <taxon>Parastacidae</taxon>
        <taxon>Cherax</taxon>
    </lineage>
</organism>
<evidence type="ECO:0000259" key="4">
    <source>
        <dbReference type="Pfam" id="PF23069"/>
    </source>
</evidence>
<comment type="caution">
    <text evidence="7">The sequence shown here is derived from an EMBL/GenBank/DDBJ whole genome shotgun (WGS) entry which is preliminary data.</text>
</comment>
<evidence type="ECO:0000256" key="1">
    <source>
        <dbReference type="SAM" id="MobiDB-lite"/>
    </source>
</evidence>
<feature type="region of interest" description="Disordered" evidence="1">
    <location>
        <begin position="328"/>
        <end position="366"/>
    </location>
</feature>
<keyword evidence="3" id="KW-0732">Signal</keyword>
<feature type="domain" description="DUF7044" evidence="6">
    <location>
        <begin position="25"/>
        <end position="111"/>
    </location>
</feature>
<dbReference type="PANTHER" id="PTHR22255:SF9">
    <property type="entry name" value="LP06548P"/>
    <property type="match status" value="1"/>
</dbReference>
<feature type="compositionally biased region" description="Gly residues" evidence="1">
    <location>
        <begin position="338"/>
        <end position="355"/>
    </location>
</feature>
<feature type="domain" description="DUF7042" evidence="4">
    <location>
        <begin position="129"/>
        <end position="260"/>
    </location>
</feature>
<dbReference type="EMBL" id="JARKIK010000054">
    <property type="protein sequence ID" value="KAK8733217.1"/>
    <property type="molecule type" value="Genomic_DNA"/>
</dbReference>
<dbReference type="Proteomes" id="UP001445076">
    <property type="component" value="Unassembled WGS sequence"/>
</dbReference>
<dbReference type="Pfam" id="PF23071">
    <property type="entry name" value="DUF7044"/>
    <property type="match status" value="1"/>
</dbReference>
<evidence type="ECO:0000313" key="7">
    <source>
        <dbReference type="EMBL" id="KAK8733216.1"/>
    </source>
</evidence>
<feature type="transmembrane region" description="Helical" evidence="2">
    <location>
        <begin position="583"/>
        <end position="605"/>
    </location>
</feature>
<feature type="signal peptide" evidence="3">
    <location>
        <begin position="1"/>
        <end position="24"/>
    </location>
</feature>
<keyword evidence="2" id="KW-0472">Membrane</keyword>
<dbReference type="InterPro" id="IPR055470">
    <property type="entry name" value="DUF7042"/>
</dbReference>
<dbReference type="Pfam" id="PF23070">
    <property type="entry name" value="DUF7043"/>
    <property type="match status" value="1"/>
</dbReference>
<sequence length="607" mass="66233">MRMTPPSPPLMLVVLLSVISLASGVCEFPAEWSGKWFRSGMGQEGPIVITRSSISKTGDCEEKGKSNRYLVKEEKYNCRKCMVINMKHNNIIQYKESYCDDTMEMDLRALCMGITGDAMLYSMFRLSAEPVTCPFHGPLTFTYSKGYGECVQPVSQVDSCAEDSRLLFRHQACADVPGSESFVEELVCLASWKEGSNHYLVGKVNHIHANSDEDRYRCFIYEHPHHQGNTQTWNLAQSADATCQGLISAHEGSKTMKLTKVTHNGRKCKFPGWLTAHRHWHTLDNSQSYFVYHKNTSLRISNGTAAPQDIETRGHTDFRLVCHKYENHREHHEHRRPGAGGSSGGGGGGGSGSSGGDHHKHHRDHADEDHVTVVAHVTVGCKSGYQCLRIYRRDEHVVQVRSGELAFTAEEACSSHYWSPTTANLTTLVAAGGPPGPCGPFGRYHVPDALVPCAGDAPTFTHVTVGCNSDSGNTLQLNARCPEESVYVFHCHGQWESEGVTYVVASPMSRASGAPRRVCFAYSVASAPGAAHTLTLTARHDTCIQRQHDAHIALNATLAGKCMEVGSMSSGSSSNRSKGPAGGLHLATTLLLLLLLILVVPATALSL</sequence>
<keyword evidence="8" id="KW-1185">Reference proteome</keyword>
<dbReference type="EMBL" id="JARKIK010000054">
    <property type="protein sequence ID" value="KAK8733218.1"/>
    <property type="molecule type" value="Genomic_DNA"/>
</dbReference>
<dbReference type="InterPro" id="IPR055472">
    <property type="entry name" value="DUF7044"/>
</dbReference>
<dbReference type="EMBL" id="JARKIK010000054">
    <property type="protein sequence ID" value="KAK8733216.1"/>
    <property type="molecule type" value="Genomic_DNA"/>
</dbReference>
<gene>
    <name evidence="7" type="ORF">OTU49_006530</name>
</gene>
<feature type="chain" id="PRO_5044717379" evidence="3">
    <location>
        <begin position="25"/>
        <end position="607"/>
    </location>
</feature>
<name>A0AAW0X0J7_CHEQU</name>
<dbReference type="InterPro" id="IPR055471">
    <property type="entry name" value="DUF7043"/>
</dbReference>
<evidence type="ECO:0000256" key="2">
    <source>
        <dbReference type="SAM" id="Phobius"/>
    </source>
</evidence>
<reference evidence="7 8" key="1">
    <citation type="journal article" date="2024" name="BMC Genomics">
        <title>Genome assembly of redclaw crayfish (Cherax quadricarinatus) provides insights into its immune adaptation and hypoxia tolerance.</title>
        <authorList>
            <person name="Liu Z."/>
            <person name="Zheng J."/>
            <person name="Li H."/>
            <person name="Fang K."/>
            <person name="Wang S."/>
            <person name="He J."/>
            <person name="Zhou D."/>
            <person name="Weng S."/>
            <person name="Chi M."/>
            <person name="Gu Z."/>
            <person name="He J."/>
            <person name="Li F."/>
            <person name="Wang M."/>
        </authorList>
    </citation>
    <scope>NUCLEOTIDE SEQUENCE [LARGE SCALE GENOMIC DNA]</scope>
    <source>
        <strain evidence="7">ZL_2023a</strain>
    </source>
</reference>
<dbReference type="PANTHER" id="PTHR22255">
    <property type="entry name" value="LP06548P"/>
    <property type="match status" value="1"/>
</dbReference>
<reference evidence="7" key="2">
    <citation type="submission" date="2024-01" db="EMBL/GenBank/DDBJ databases">
        <authorList>
            <person name="He J."/>
            <person name="Wang M."/>
            <person name="Zheng J."/>
            <person name="Liu Z."/>
        </authorList>
    </citation>
    <scope>NUCLEOTIDE SEQUENCE</scope>
    <source>
        <strain evidence="7">ZL_2023a</strain>
        <tissue evidence="7">Muscle</tissue>
    </source>
</reference>
<evidence type="ECO:0000259" key="5">
    <source>
        <dbReference type="Pfam" id="PF23070"/>
    </source>
</evidence>
<protein>
    <submittedName>
        <fullName evidence="7">Uncharacterized protein</fullName>
    </submittedName>
</protein>
<evidence type="ECO:0000256" key="3">
    <source>
        <dbReference type="SAM" id="SignalP"/>
    </source>
</evidence>
<keyword evidence="2" id="KW-1133">Transmembrane helix</keyword>